<dbReference type="PANTHER" id="PTHR43864:SF1">
    <property type="entry name" value="XANTHINE PHOSPHORIBOSYLTRANSFERASE"/>
    <property type="match status" value="1"/>
</dbReference>
<dbReference type="GO" id="GO:0032265">
    <property type="term" value="P:XMP salvage"/>
    <property type="evidence" value="ECO:0007669"/>
    <property type="project" value="UniProtKB-UniRule"/>
</dbReference>
<dbReference type="InterPro" id="IPR000836">
    <property type="entry name" value="PRTase_dom"/>
</dbReference>
<dbReference type="InterPro" id="IPR010079">
    <property type="entry name" value="Xanthine_PRibTrfase"/>
</dbReference>
<comment type="pathway">
    <text evidence="5">Purine metabolism; XMP biosynthesis via salvage pathway; XMP from xanthine: step 1/1.</text>
</comment>
<dbReference type="RefSeq" id="WP_122896566.1">
    <property type="nucleotide sequence ID" value="NZ_RHIB01000001.1"/>
</dbReference>
<comment type="subcellular location">
    <subcellularLocation>
        <location evidence="5">Cytoplasm</location>
    </subcellularLocation>
</comment>
<keyword evidence="9" id="KW-1185">Reference proteome</keyword>
<dbReference type="Gene3D" id="3.40.50.2020">
    <property type="match status" value="1"/>
</dbReference>
<dbReference type="PANTHER" id="PTHR43864">
    <property type="entry name" value="HYPOXANTHINE/GUANINE PHOSPHORIBOSYLTRANSFERASE"/>
    <property type="match status" value="1"/>
</dbReference>
<dbReference type="CDD" id="cd06223">
    <property type="entry name" value="PRTases_typeI"/>
    <property type="match status" value="1"/>
</dbReference>
<comment type="caution">
    <text evidence="8">The sequence shown here is derived from an EMBL/GenBank/DDBJ whole genome shotgun (WGS) entry which is preliminary data.</text>
</comment>
<protein>
    <recommendedName>
        <fullName evidence="5 6">Xanthine phosphoribosyltransferase</fullName>
        <shortName evidence="5">XPRTase</shortName>
        <ecNumber evidence="5 6">2.4.2.22</ecNumber>
    </recommendedName>
</protein>
<proteinExistence type="inferred from homology"/>
<evidence type="ECO:0000259" key="7">
    <source>
        <dbReference type="Pfam" id="PF00156"/>
    </source>
</evidence>
<evidence type="ECO:0000256" key="1">
    <source>
        <dbReference type="ARBA" id="ARBA00022490"/>
    </source>
</evidence>
<reference evidence="8 9" key="1">
    <citation type="submission" date="2018-10" db="EMBL/GenBank/DDBJ databases">
        <title>Bacillus Keqinensis sp. nov., a moderately halophilic bacterium isolated from a saline-alkaline lake.</title>
        <authorList>
            <person name="Wang H."/>
        </authorList>
    </citation>
    <scope>NUCLEOTIDE SEQUENCE [LARGE SCALE GENOMIC DNA]</scope>
    <source>
        <strain evidence="8 9">KQ-3</strain>
    </source>
</reference>
<name>A0A3M7TW79_9BACI</name>
<dbReference type="HAMAP" id="MF_01184">
    <property type="entry name" value="XPRTase"/>
    <property type="match status" value="1"/>
</dbReference>
<dbReference type="GO" id="GO:0046110">
    <property type="term" value="P:xanthine metabolic process"/>
    <property type="evidence" value="ECO:0007669"/>
    <property type="project" value="UniProtKB-UniRule"/>
</dbReference>
<feature type="binding site" evidence="5">
    <location>
        <position position="20"/>
    </location>
    <ligand>
        <name>xanthine</name>
        <dbReference type="ChEBI" id="CHEBI:17712"/>
    </ligand>
</feature>
<evidence type="ECO:0000256" key="4">
    <source>
        <dbReference type="ARBA" id="ARBA00022726"/>
    </source>
</evidence>
<sequence length="202" mass="21795">MKLLKQVIEDQGVVLSDGVLKVDAFLNHGIDPELMSEIGREFAARFEEAGITKILTIESSGIAPSLMTALELKCPLVFARKQKSLTMQDNLYSADVYSFTKEKYQTISVSKDKLTKTDNVLIIDDFLANGQAALGLASIVQDAGASIAGVGIVIEKSFQPGRTLLTGAGLRVESLARIASLSENKVTFVKNEEAESHEATNC</sequence>
<dbReference type="EMBL" id="RHIB01000001">
    <property type="protein sequence ID" value="RNA69044.1"/>
    <property type="molecule type" value="Genomic_DNA"/>
</dbReference>
<dbReference type="NCBIfam" id="TIGR01744">
    <property type="entry name" value="XPRTase"/>
    <property type="match status" value="1"/>
</dbReference>
<dbReference type="InterPro" id="IPR050118">
    <property type="entry name" value="Pur/Pyrimidine_PRTase"/>
</dbReference>
<evidence type="ECO:0000256" key="5">
    <source>
        <dbReference type="HAMAP-Rule" id="MF_01184"/>
    </source>
</evidence>
<keyword evidence="1 5" id="KW-0963">Cytoplasm</keyword>
<feature type="domain" description="Phosphoribosyltransferase" evidence="7">
    <location>
        <begin position="37"/>
        <end position="156"/>
    </location>
</feature>
<feature type="binding site" evidence="5">
    <location>
        <position position="27"/>
    </location>
    <ligand>
        <name>xanthine</name>
        <dbReference type="ChEBI" id="CHEBI:17712"/>
    </ligand>
</feature>
<dbReference type="OrthoDB" id="9790678at2"/>
<comment type="subunit">
    <text evidence="5">Homodimer.</text>
</comment>
<keyword evidence="3 5" id="KW-0808">Transferase</keyword>
<dbReference type="InterPro" id="IPR029057">
    <property type="entry name" value="PRTase-like"/>
</dbReference>
<dbReference type="Proteomes" id="UP000278746">
    <property type="component" value="Unassembled WGS sequence"/>
</dbReference>
<keyword evidence="4 5" id="KW-0660">Purine salvage</keyword>
<organism evidence="8 9">
    <name type="scientific">Alteribacter keqinensis</name>
    <dbReference type="NCBI Taxonomy" id="2483800"/>
    <lineage>
        <taxon>Bacteria</taxon>
        <taxon>Bacillati</taxon>
        <taxon>Bacillota</taxon>
        <taxon>Bacilli</taxon>
        <taxon>Bacillales</taxon>
        <taxon>Bacillaceae</taxon>
        <taxon>Alteribacter</taxon>
    </lineage>
</organism>
<dbReference type="GO" id="GO:0006166">
    <property type="term" value="P:purine ribonucleoside salvage"/>
    <property type="evidence" value="ECO:0007669"/>
    <property type="project" value="UniProtKB-KW"/>
</dbReference>
<comment type="similarity">
    <text evidence="5">Belongs to the purine/pyrimidine phosphoribosyltransferase family. Xpt subfamily.</text>
</comment>
<evidence type="ECO:0000256" key="6">
    <source>
        <dbReference type="NCBIfam" id="TIGR01744"/>
    </source>
</evidence>
<comment type="function">
    <text evidence="5">Converts the preformed base xanthine, a product of nucleic acid breakdown, to xanthosine 5'-monophosphate (XMP), so it can be reused for RNA or DNA synthesis.</text>
</comment>
<dbReference type="UniPathway" id="UPA00602">
    <property type="reaction ID" value="UER00658"/>
</dbReference>
<keyword evidence="2 5" id="KW-0328">Glycosyltransferase</keyword>
<dbReference type="EC" id="2.4.2.22" evidence="5 6"/>
<comment type="catalytic activity">
    <reaction evidence="5">
        <text>XMP + diphosphate = xanthine + 5-phospho-alpha-D-ribose 1-diphosphate</text>
        <dbReference type="Rhea" id="RHEA:10800"/>
        <dbReference type="ChEBI" id="CHEBI:17712"/>
        <dbReference type="ChEBI" id="CHEBI:33019"/>
        <dbReference type="ChEBI" id="CHEBI:57464"/>
        <dbReference type="ChEBI" id="CHEBI:58017"/>
        <dbReference type="EC" id="2.4.2.22"/>
    </reaction>
</comment>
<dbReference type="AlphaFoldDB" id="A0A3M7TW79"/>
<evidence type="ECO:0000313" key="8">
    <source>
        <dbReference type="EMBL" id="RNA69044.1"/>
    </source>
</evidence>
<evidence type="ECO:0000256" key="3">
    <source>
        <dbReference type="ARBA" id="ARBA00022679"/>
    </source>
</evidence>
<dbReference type="GO" id="GO:0000310">
    <property type="term" value="F:xanthine phosphoribosyltransferase activity"/>
    <property type="evidence" value="ECO:0007669"/>
    <property type="project" value="UniProtKB-UniRule"/>
</dbReference>
<accession>A0A3M7TW79</accession>
<dbReference type="GO" id="GO:0005737">
    <property type="term" value="C:cytoplasm"/>
    <property type="evidence" value="ECO:0007669"/>
    <property type="project" value="UniProtKB-SubCell"/>
</dbReference>
<dbReference type="SUPFAM" id="SSF53271">
    <property type="entry name" value="PRTase-like"/>
    <property type="match status" value="1"/>
</dbReference>
<evidence type="ECO:0000256" key="2">
    <source>
        <dbReference type="ARBA" id="ARBA00022676"/>
    </source>
</evidence>
<gene>
    <name evidence="5" type="primary">xpt</name>
    <name evidence="8" type="ORF">EBO34_03565</name>
</gene>
<dbReference type="NCBIfam" id="NF006671">
    <property type="entry name" value="PRK09219.1"/>
    <property type="match status" value="1"/>
</dbReference>
<dbReference type="Pfam" id="PF00156">
    <property type="entry name" value="Pribosyltran"/>
    <property type="match status" value="1"/>
</dbReference>
<feature type="binding site" evidence="5">
    <location>
        <position position="156"/>
    </location>
    <ligand>
        <name>xanthine</name>
        <dbReference type="ChEBI" id="CHEBI:17712"/>
    </ligand>
</feature>
<feature type="binding site" evidence="5">
    <location>
        <begin position="128"/>
        <end position="132"/>
    </location>
    <ligand>
        <name>5-phospho-alpha-D-ribose 1-diphosphate</name>
        <dbReference type="ChEBI" id="CHEBI:58017"/>
    </ligand>
</feature>
<evidence type="ECO:0000313" key="9">
    <source>
        <dbReference type="Proteomes" id="UP000278746"/>
    </source>
</evidence>